<dbReference type="CDD" id="cd00121">
    <property type="entry name" value="MATH"/>
    <property type="match status" value="1"/>
</dbReference>
<evidence type="ECO:0000259" key="1">
    <source>
        <dbReference type="Pfam" id="PF00917"/>
    </source>
</evidence>
<feature type="domain" description="MATH" evidence="1">
    <location>
        <begin position="27"/>
        <end position="156"/>
    </location>
</feature>
<accession>A0A3G5A5Q8</accession>
<organism evidence="2">
    <name type="scientific">Hyperionvirus sp</name>
    <dbReference type="NCBI Taxonomy" id="2487770"/>
    <lineage>
        <taxon>Viruses</taxon>
        <taxon>Varidnaviria</taxon>
        <taxon>Bamfordvirae</taxon>
        <taxon>Nucleocytoviricota</taxon>
        <taxon>Megaviricetes</taxon>
        <taxon>Imitervirales</taxon>
        <taxon>Mimiviridae</taxon>
        <taxon>Klosneuvirinae</taxon>
    </lineage>
</organism>
<name>A0A3G5A5Q8_9VIRU</name>
<gene>
    <name evidence="2" type="ORF">Hyperionvirus1_169</name>
</gene>
<dbReference type="Pfam" id="PF00917">
    <property type="entry name" value="MATH"/>
    <property type="match status" value="1"/>
</dbReference>
<sequence length="166" mass="18829">MAAADLAVGEKKSTEVAGADCGHSWTIPDVSKLVDGKFSCSEAFNVDGFWFRLRARQSKWMEYATFALFLECDLEKSGIDPGMKYFVRAETQFMFKNVKTNEMKSFHTPTFDNYANDMRDWGYTDALNKTWSELTRADSEYVTQLDTMEVAVTVKVIRHGINSGTL</sequence>
<reference evidence="2" key="1">
    <citation type="submission" date="2018-10" db="EMBL/GenBank/DDBJ databases">
        <title>Hidden diversity of soil giant viruses.</title>
        <authorList>
            <person name="Schulz F."/>
            <person name="Alteio L."/>
            <person name="Goudeau D."/>
            <person name="Ryan E.M."/>
            <person name="Malmstrom R.R."/>
            <person name="Blanchard J."/>
            <person name="Woyke T."/>
        </authorList>
    </citation>
    <scope>NUCLEOTIDE SEQUENCE</scope>
    <source>
        <strain evidence="2">HYV1</strain>
    </source>
</reference>
<protein>
    <recommendedName>
        <fullName evidence="1">MATH domain-containing protein</fullName>
    </recommendedName>
</protein>
<dbReference type="InterPro" id="IPR008974">
    <property type="entry name" value="TRAF-like"/>
</dbReference>
<dbReference type="EMBL" id="MK072383">
    <property type="protein sequence ID" value="AYV82590.1"/>
    <property type="molecule type" value="Genomic_DNA"/>
</dbReference>
<dbReference type="Gene3D" id="2.60.210.10">
    <property type="entry name" value="Apoptosis, Tumor Necrosis Factor Receptor Associated Protein 2, Chain A"/>
    <property type="match status" value="1"/>
</dbReference>
<dbReference type="SUPFAM" id="SSF49599">
    <property type="entry name" value="TRAF domain-like"/>
    <property type="match status" value="1"/>
</dbReference>
<proteinExistence type="predicted"/>
<evidence type="ECO:0000313" key="2">
    <source>
        <dbReference type="EMBL" id="AYV82590.1"/>
    </source>
</evidence>
<dbReference type="InterPro" id="IPR002083">
    <property type="entry name" value="MATH/TRAF_dom"/>
</dbReference>